<reference evidence="7" key="1">
    <citation type="submission" date="2011-09" db="EMBL/GenBank/DDBJ databases">
        <title>The permanent draft genome of Mucilaginibacter paludis DSM 18603.</title>
        <authorList>
            <consortium name="US DOE Joint Genome Institute (JGI-PGF)"/>
            <person name="Lucas S."/>
            <person name="Han J."/>
            <person name="Lapidus A."/>
            <person name="Bruce D."/>
            <person name="Goodwin L."/>
            <person name="Pitluck S."/>
            <person name="Peters L."/>
            <person name="Kyrpides N."/>
            <person name="Mavromatis K."/>
            <person name="Ivanova N."/>
            <person name="Mikhailova N."/>
            <person name="Held B."/>
            <person name="Detter J.C."/>
            <person name="Tapia R."/>
            <person name="Han C."/>
            <person name="Land M."/>
            <person name="Hauser L."/>
            <person name="Markowitz V."/>
            <person name="Cheng J.-F."/>
            <person name="Hugenholtz P."/>
            <person name="Woyke T."/>
            <person name="Wu D."/>
            <person name="Tindall B."/>
            <person name="Brambilla E."/>
            <person name="Klenk H.-P."/>
            <person name="Eisen J.A."/>
        </authorList>
    </citation>
    <scope>NUCLEOTIDE SEQUENCE [LARGE SCALE GENOMIC DNA]</scope>
    <source>
        <strain evidence="7">DSM 18603</strain>
    </source>
</reference>
<dbReference type="EMBL" id="CM001403">
    <property type="protein sequence ID" value="EHQ31193.1"/>
    <property type="molecule type" value="Genomic_DNA"/>
</dbReference>
<comment type="similarity">
    <text evidence="1">Belongs to the sigma-70 factor family. ECF subfamily.</text>
</comment>
<evidence type="ECO:0000259" key="6">
    <source>
        <dbReference type="Pfam" id="PF08281"/>
    </source>
</evidence>
<dbReference type="Proteomes" id="UP000002774">
    <property type="component" value="Chromosome"/>
</dbReference>
<evidence type="ECO:0000313" key="8">
    <source>
        <dbReference type="Proteomes" id="UP000002774"/>
    </source>
</evidence>
<dbReference type="RefSeq" id="WP_008513472.1">
    <property type="nucleotide sequence ID" value="NZ_CM001403.1"/>
</dbReference>
<dbReference type="Pfam" id="PF04542">
    <property type="entry name" value="Sigma70_r2"/>
    <property type="match status" value="1"/>
</dbReference>
<dbReference type="OrthoDB" id="1491902at2"/>
<dbReference type="STRING" id="714943.Mucpa_7150"/>
<evidence type="ECO:0000256" key="3">
    <source>
        <dbReference type="ARBA" id="ARBA00023082"/>
    </source>
</evidence>
<dbReference type="GO" id="GO:0006352">
    <property type="term" value="P:DNA-templated transcription initiation"/>
    <property type="evidence" value="ECO:0007669"/>
    <property type="project" value="InterPro"/>
</dbReference>
<protein>
    <submittedName>
        <fullName evidence="7">RNA polymerase, sigma-24 subunit, ECF subfamily</fullName>
    </submittedName>
</protein>
<keyword evidence="8" id="KW-1185">Reference proteome</keyword>
<evidence type="ECO:0000259" key="5">
    <source>
        <dbReference type="Pfam" id="PF04542"/>
    </source>
</evidence>
<evidence type="ECO:0000256" key="2">
    <source>
        <dbReference type="ARBA" id="ARBA00023015"/>
    </source>
</evidence>
<dbReference type="InterPro" id="IPR007627">
    <property type="entry name" value="RNA_pol_sigma70_r2"/>
</dbReference>
<keyword evidence="4" id="KW-0804">Transcription</keyword>
<dbReference type="InterPro" id="IPR039425">
    <property type="entry name" value="RNA_pol_sigma-70-like"/>
</dbReference>
<dbReference type="Gene3D" id="1.10.10.10">
    <property type="entry name" value="Winged helix-like DNA-binding domain superfamily/Winged helix DNA-binding domain"/>
    <property type="match status" value="1"/>
</dbReference>
<organism evidence="7 8">
    <name type="scientific">Mucilaginibacter paludis DSM 18603</name>
    <dbReference type="NCBI Taxonomy" id="714943"/>
    <lineage>
        <taxon>Bacteria</taxon>
        <taxon>Pseudomonadati</taxon>
        <taxon>Bacteroidota</taxon>
        <taxon>Sphingobacteriia</taxon>
        <taxon>Sphingobacteriales</taxon>
        <taxon>Sphingobacteriaceae</taxon>
        <taxon>Mucilaginibacter</taxon>
    </lineage>
</organism>
<name>H1YBD9_9SPHI</name>
<keyword evidence="2" id="KW-0805">Transcription regulation</keyword>
<feature type="domain" description="RNA polymerase sigma-70 region 2" evidence="5">
    <location>
        <begin position="26"/>
        <end position="93"/>
    </location>
</feature>
<gene>
    <name evidence="7" type="ORF">Mucpa_7150</name>
</gene>
<evidence type="ECO:0000256" key="4">
    <source>
        <dbReference type="ARBA" id="ARBA00023163"/>
    </source>
</evidence>
<dbReference type="PANTHER" id="PTHR43133:SF46">
    <property type="entry name" value="RNA POLYMERASE SIGMA-70 FACTOR ECF SUBFAMILY"/>
    <property type="match status" value="1"/>
</dbReference>
<dbReference type="HOGENOM" id="CLU_047691_3_2_10"/>
<evidence type="ECO:0000256" key="1">
    <source>
        <dbReference type="ARBA" id="ARBA00010641"/>
    </source>
</evidence>
<evidence type="ECO:0000313" key="7">
    <source>
        <dbReference type="EMBL" id="EHQ31193.1"/>
    </source>
</evidence>
<dbReference type="SUPFAM" id="SSF88946">
    <property type="entry name" value="Sigma2 domain of RNA polymerase sigma factors"/>
    <property type="match status" value="1"/>
</dbReference>
<proteinExistence type="inferred from homology"/>
<dbReference type="Gene3D" id="1.10.1740.10">
    <property type="match status" value="1"/>
</dbReference>
<dbReference type="Pfam" id="PF08281">
    <property type="entry name" value="Sigma70_r4_2"/>
    <property type="match status" value="1"/>
</dbReference>
<keyword evidence="3" id="KW-0731">Sigma factor</keyword>
<dbReference type="InterPro" id="IPR013249">
    <property type="entry name" value="RNA_pol_sigma70_r4_t2"/>
</dbReference>
<dbReference type="NCBIfam" id="TIGR02937">
    <property type="entry name" value="sigma70-ECF"/>
    <property type="match status" value="1"/>
</dbReference>
<dbReference type="SUPFAM" id="SSF88659">
    <property type="entry name" value="Sigma3 and sigma4 domains of RNA polymerase sigma factors"/>
    <property type="match status" value="1"/>
</dbReference>
<sequence>MKLFIKQDAKLINGCKANDRQAQERLYKLFYPEMLRVCCRYLKSNELAQEAINSGFLKVFQNMNAFDVQKGELGAWIRTIMVRSCIDLGRKEAKFAEVNSQEEIEDIFIEPAVLDKLFAEDLLKAIRQLPVATQLVFNLSVIDGFSHKEIGEQVNISESTSRWHLSEAKKQLRVMLAPVIKSIDKPTENQKGR</sequence>
<feature type="domain" description="RNA polymerase sigma factor 70 region 4 type 2" evidence="6">
    <location>
        <begin position="120"/>
        <end position="172"/>
    </location>
</feature>
<dbReference type="InterPro" id="IPR013325">
    <property type="entry name" value="RNA_pol_sigma_r2"/>
</dbReference>
<dbReference type="AlphaFoldDB" id="H1YBD9"/>
<dbReference type="eggNOG" id="COG1595">
    <property type="taxonomic scope" value="Bacteria"/>
</dbReference>
<dbReference type="PANTHER" id="PTHR43133">
    <property type="entry name" value="RNA POLYMERASE ECF-TYPE SIGMA FACTO"/>
    <property type="match status" value="1"/>
</dbReference>
<dbReference type="InterPro" id="IPR014284">
    <property type="entry name" value="RNA_pol_sigma-70_dom"/>
</dbReference>
<dbReference type="InterPro" id="IPR036388">
    <property type="entry name" value="WH-like_DNA-bd_sf"/>
</dbReference>
<dbReference type="GO" id="GO:0016987">
    <property type="term" value="F:sigma factor activity"/>
    <property type="evidence" value="ECO:0007669"/>
    <property type="project" value="UniProtKB-KW"/>
</dbReference>
<accession>H1YBD9</accession>
<dbReference type="InterPro" id="IPR013324">
    <property type="entry name" value="RNA_pol_sigma_r3/r4-like"/>
</dbReference>
<dbReference type="GO" id="GO:0003677">
    <property type="term" value="F:DNA binding"/>
    <property type="evidence" value="ECO:0007669"/>
    <property type="project" value="InterPro"/>
</dbReference>